<proteinExistence type="predicted"/>
<dbReference type="Proteomes" id="UP001482620">
    <property type="component" value="Unassembled WGS sequence"/>
</dbReference>
<organism evidence="1 2">
    <name type="scientific">Ilyodon furcidens</name>
    <name type="common">goldbreast splitfin</name>
    <dbReference type="NCBI Taxonomy" id="33524"/>
    <lineage>
        <taxon>Eukaryota</taxon>
        <taxon>Metazoa</taxon>
        <taxon>Chordata</taxon>
        <taxon>Craniata</taxon>
        <taxon>Vertebrata</taxon>
        <taxon>Euteleostomi</taxon>
        <taxon>Actinopterygii</taxon>
        <taxon>Neopterygii</taxon>
        <taxon>Teleostei</taxon>
        <taxon>Neoteleostei</taxon>
        <taxon>Acanthomorphata</taxon>
        <taxon>Ovalentaria</taxon>
        <taxon>Atherinomorphae</taxon>
        <taxon>Cyprinodontiformes</taxon>
        <taxon>Goodeidae</taxon>
        <taxon>Ilyodon</taxon>
    </lineage>
</organism>
<evidence type="ECO:0000313" key="2">
    <source>
        <dbReference type="Proteomes" id="UP001482620"/>
    </source>
</evidence>
<reference evidence="1 2" key="1">
    <citation type="submission" date="2021-06" db="EMBL/GenBank/DDBJ databases">
        <authorList>
            <person name="Palmer J.M."/>
        </authorList>
    </citation>
    <scope>NUCLEOTIDE SEQUENCE [LARGE SCALE GENOMIC DNA]</scope>
    <source>
        <strain evidence="2">if_2019</strain>
        <tissue evidence="1">Muscle</tissue>
    </source>
</reference>
<comment type="caution">
    <text evidence="1">The sequence shown here is derived from an EMBL/GenBank/DDBJ whole genome shotgun (WGS) entry which is preliminary data.</text>
</comment>
<dbReference type="EMBL" id="JAHRIQ010038467">
    <property type="protein sequence ID" value="MEQ2234039.1"/>
    <property type="molecule type" value="Genomic_DNA"/>
</dbReference>
<name>A0ABV0TML6_9TELE</name>
<sequence length="99" mass="11120">MDHKQKKNKILDTSSQNDRVRREYGHRATALPNSSVKIVWASDQDASWAPRFEVFFWNVLLGGDPGEGPELSDCIDGLIEFLSSEIISLKNKTSGQTKL</sequence>
<keyword evidence="2" id="KW-1185">Reference proteome</keyword>
<accession>A0ABV0TML6</accession>
<gene>
    <name evidence="1" type="ORF">ILYODFUR_027804</name>
</gene>
<protein>
    <submittedName>
        <fullName evidence="1">Uncharacterized protein</fullName>
    </submittedName>
</protein>
<evidence type="ECO:0000313" key="1">
    <source>
        <dbReference type="EMBL" id="MEQ2234039.1"/>
    </source>
</evidence>